<dbReference type="InterPro" id="IPR003034">
    <property type="entry name" value="SAP_dom"/>
</dbReference>
<keyword evidence="6" id="KW-1185">Reference proteome</keyword>
<feature type="chain" id="PRO_5013278210" description="SAP domain-containing protein" evidence="3">
    <location>
        <begin position="29"/>
        <end position="430"/>
    </location>
</feature>
<keyword evidence="3" id="KW-0732">Signal</keyword>
<evidence type="ECO:0000256" key="3">
    <source>
        <dbReference type="SAM" id="SignalP"/>
    </source>
</evidence>
<sequence length="430" mass="48863">MSSSCRSHSYSSSCCTFFLWLLFSSILSQQSTINAFLLLPRHSTSQITLFSTSRSARDQERREEAQRRQARAKDVVIGQTSAVPGAQDYALNTQHTEQEWLRSMTPDEKLIYQYTEQGMEHLKLLRVAEAVDAFQQVYTLKPDAYVWHAGLALYYVNDYKGAADRLAQCARSYETKLGQPATEERIWWYACQLRSRFLQDKPQDDDSTSTWTPLPYNAETTDQLLASETRKVVRIAHELFRASFENKDPLAVAIARAQLRSIAGPPLRRPDPKLWKLNAWYYLGLHYDAVGDVLAAKQCMKRALLLASGGNASDIIHVLPMLHMSQRNWFDDEEDDNSQEEPKTSQASPKSENDAPLPSTHNSTVATNLHYSAYKNADPYFVQSLQTDLEEMRYYDLRDVLRAKGIPGTGTKAELVQRLMLSLLTEAGQS</sequence>
<feature type="repeat" description="TPR" evidence="1">
    <location>
        <begin position="111"/>
        <end position="144"/>
    </location>
</feature>
<keyword evidence="1" id="KW-0802">TPR repeat</keyword>
<dbReference type="InterPro" id="IPR019734">
    <property type="entry name" value="TPR_rpt"/>
</dbReference>
<dbReference type="InParanoid" id="A0A1Z5KGT3"/>
<proteinExistence type="predicted"/>
<dbReference type="InterPro" id="IPR011990">
    <property type="entry name" value="TPR-like_helical_dom_sf"/>
</dbReference>
<name>A0A1Z5KGT3_FISSO</name>
<dbReference type="EMBL" id="BDSP01000227">
    <property type="protein sequence ID" value="GAX25530.1"/>
    <property type="molecule type" value="Genomic_DNA"/>
</dbReference>
<comment type="caution">
    <text evidence="5">The sequence shown here is derived from an EMBL/GenBank/DDBJ whole genome shotgun (WGS) entry which is preliminary data.</text>
</comment>
<feature type="signal peptide" evidence="3">
    <location>
        <begin position="1"/>
        <end position="28"/>
    </location>
</feature>
<evidence type="ECO:0000256" key="1">
    <source>
        <dbReference type="PROSITE-ProRule" id="PRU00339"/>
    </source>
</evidence>
<dbReference type="InterPro" id="IPR036361">
    <property type="entry name" value="SAP_dom_sf"/>
</dbReference>
<dbReference type="PROSITE" id="PS50005">
    <property type="entry name" value="TPR"/>
    <property type="match status" value="1"/>
</dbReference>
<feature type="compositionally biased region" description="Basic and acidic residues" evidence="2">
    <location>
        <begin position="55"/>
        <end position="71"/>
    </location>
</feature>
<accession>A0A1Z5KGT3</accession>
<dbReference type="SMART" id="SM00513">
    <property type="entry name" value="SAP"/>
    <property type="match status" value="1"/>
</dbReference>
<feature type="region of interest" description="Disordered" evidence="2">
    <location>
        <begin position="50"/>
        <end position="71"/>
    </location>
</feature>
<dbReference type="OrthoDB" id="2017782at2759"/>
<dbReference type="Gene3D" id="1.10.720.30">
    <property type="entry name" value="SAP domain"/>
    <property type="match status" value="1"/>
</dbReference>
<feature type="domain" description="SAP" evidence="4">
    <location>
        <begin position="389"/>
        <end position="423"/>
    </location>
</feature>
<gene>
    <name evidence="5" type="ORF">FisN_15Hh151</name>
</gene>
<evidence type="ECO:0000256" key="2">
    <source>
        <dbReference type="SAM" id="MobiDB-lite"/>
    </source>
</evidence>
<dbReference type="PROSITE" id="PS50800">
    <property type="entry name" value="SAP"/>
    <property type="match status" value="1"/>
</dbReference>
<evidence type="ECO:0000313" key="6">
    <source>
        <dbReference type="Proteomes" id="UP000198406"/>
    </source>
</evidence>
<dbReference type="Pfam" id="PF02037">
    <property type="entry name" value="SAP"/>
    <property type="match status" value="1"/>
</dbReference>
<dbReference type="SUPFAM" id="SSF68906">
    <property type="entry name" value="SAP domain"/>
    <property type="match status" value="1"/>
</dbReference>
<protein>
    <recommendedName>
        <fullName evidence="4">SAP domain-containing protein</fullName>
    </recommendedName>
</protein>
<dbReference type="SUPFAM" id="SSF48452">
    <property type="entry name" value="TPR-like"/>
    <property type="match status" value="1"/>
</dbReference>
<dbReference type="Gene3D" id="1.25.40.10">
    <property type="entry name" value="Tetratricopeptide repeat domain"/>
    <property type="match status" value="1"/>
</dbReference>
<evidence type="ECO:0000313" key="5">
    <source>
        <dbReference type="EMBL" id="GAX25530.1"/>
    </source>
</evidence>
<evidence type="ECO:0000259" key="4">
    <source>
        <dbReference type="PROSITE" id="PS50800"/>
    </source>
</evidence>
<reference evidence="5 6" key="1">
    <citation type="journal article" date="2015" name="Plant Cell">
        <title>Oil accumulation by the oleaginous diatom Fistulifera solaris as revealed by the genome and transcriptome.</title>
        <authorList>
            <person name="Tanaka T."/>
            <person name="Maeda Y."/>
            <person name="Veluchamy A."/>
            <person name="Tanaka M."/>
            <person name="Abida H."/>
            <person name="Marechal E."/>
            <person name="Bowler C."/>
            <person name="Muto M."/>
            <person name="Sunaga Y."/>
            <person name="Tanaka M."/>
            <person name="Yoshino T."/>
            <person name="Taniguchi T."/>
            <person name="Fukuda Y."/>
            <person name="Nemoto M."/>
            <person name="Matsumoto M."/>
            <person name="Wong P.S."/>
            <person name="Aburatani S."/>
            <person name="Fujibuchi W."/>
        </authorList>
    </citation>
    <scope>NUCLEOTIDE SEQUENCE [LARGE SCALE GENOMIC DNA]</scope>
    <source>
        <strain evidence="5 6">JPCC DA0580</strain>
    </source>
</reference>
<organism evidence="5 6">
    <name type="scientific">Fistulifera solaris</name>
    <name type="common">Oleaginous diatom</name>
    <dbReference type="NCBI Taxonomy" id="1519565"/>
    <lineage>
        <taxon>Eukaryota</taxon>
        <taxon>Sar</taxon>
        <taxon>Stramenopiles</taxon>
        <taxon>Ochrophyta</taxon>
        <taxon>Bacillariophyta</taxon>
        <taxon>Bacillariophyceae</taxon>
        <taxon>Bacillariophycidae</taxon>
        <taxon>Naviculales</taxon>
        <taxon>Naviculaceae</taxon>
        <taxon>Fistulifera</taxon>
    </lineage>
</organism>
<dbReference type="AlphaFoldDB" id="A0A1Z5KGT3"/>
<feature type="region of interest" description="Disordered" evidence="2">
    <location>
        <begin position="332"/>
        <end position="362"/>
    </location>
</feature>
<dbReference type="Proteomes" id="UP000198406">
    <property type="component" value="Unassembled WGS sequence"/>
</dbReference>